<dbReference type="OrthoDB" id="9831433at2"/>
<keyword evidence="2" id="KW-0472">Membrane</keyword>
<keyword evidence="2" id="KW-0812">Transmembrane</keyword>
<proteinExistence type="predicted"/>
<feature type="region of interest" description="Disordered" evidence="1">
    <location>
        <begin position="236"/>
        <end position="256"/>
    </location>
</feature>
<dbReference type="RefSeq" id="WP_076344406.1">
    <property type="nucleotide sequence ID" value="NZ_CP019082.1"/>
</dbReference>
<dbReference type="Proteomes" id="UP000186309">
    <property type="component" value="Chromosome"/>
</dbReference>
<evidence type="ECO:0000256" key="2">
    <source>
        <dbReference type="SAM" id="Phobius"/>
    </source>
</evidence>
<evidence type="ECO:0000313" key="3">
    <source>
        <dbReference type="EMBL" id="APW60036.1"/>
    </source>
</evidence>
<dbReference type="EMBL" id="CP019082">
    <property type="protein sequence ID" value="APW60036.1"/>
    <property type="molecule type" value="Genomic_DNA"/>
</dbReference>
<protein>
    <submittedName>
        <fullName evidence="3">Uncharacterized protein</fullName>
    </submittedName>
</protein>
<dbReference type="STRING" id="1387353.BSF38_01498"/>
<sequence length="308" mass="34069">MLDEHVEREPDLPGSGIWSRLRGIPVEPVPHGLLDRCLETTATEPIYKRPAVARRRWLRSIGVAAAALLMVGVAGLVVRPGSAAASQFLKAAGVTWSEVPACHITSTMKRAGEVRTEEVWYVRDKGGRHETRRGDKLIGVVVANSRWEFRWDVEGGMVAAWSRKLLGNRSAFESASRVLPCESMLAWAEKHRAEIKIEADSLDGVAVRKVTLRWPSVPGARPQVDTFWFEPDSLRPVQQRSQLPDGSEAESRLDYPAPENVPADLLAFRPPADAILEVNDPDLGRQVYSEGRSEVTGVESKPTNGEKR</sequence>
<gene>
    <name evidence="3" type="ORF">BSF38_01498</name>
</gene>
<organism evidence="3 4">
    <name type="scientific">Paludisphaera borealis</name>
    <dbReference type="NCBI Taxonomy" id="1387353"/>
    <lineage>
        <taxon>Bacteria</taxon>
        <taxon>Pseudomonadati</taxon>
        <taxon>Planctomycetota</taxon>
        <taxon>Planctomycetia</taxon>
        <taxon>Isosphaerales</taxon>
        <taxon>Isosphaeraceae</taxon>
        <taxon>Paludisphaera</taxon>
    </lineage>
</organism>
<dbReference type="KEGG" id="pbor:BSF38_01498"/>
<accession>A0A1U7CM97</accession>
<feature type="transmembrane region" description="Helical" evidence="2">
    <location>
        <begin position="57"/>
        <end position="78"/>
    </location>
</feature>
<evidence type="ECO:0000256" key="1">
    <source>
        <dbReference type="SAM" id="MobiDB-lite"/>
    </source>
</evidence>
<keyword evidence="2" id="KW-1133">Transmembrane helix</keyword>
<keyword evidence="4" id="KW-1185">Reference proteome</keyword>
<evidence type="ECO:0000313" key="4">
    <source>
        <dbReference type="Proteomes" id="UP000186309"/>
    </source>
</evidence>
<feature type="region of interest" description="Disordered" evidence="1">
    <location>
        <begin position="277"/>
        <end position="308"/>
    </location>
</feature>
<dbReference type="AlphaFoldDB" id="A0A1U7CM97"/>
<name>A0A1U7CM97_9BACT</name>
<reference evidence="4" key="1">
    <citation type="submission" date="2016-12" db="EMBL/GenBank/DDBJ databases">
        <title>Comparative genomics of four Isosphaeraceae planctomycetes: a common pool of plasmids and glycoside hydrolase genes.</title>
        <authorList>
            <person name="Ivanova A."/>
        </authorList>
    </citation>
    <scope>NUCLEOTIDE SEQUENCE [LARGE SCALE GENOMIC DNA]</scope>
    <source>
        <strain evidence="4">PX4</strain>
    </source>
</reference>